<dbReference type="EMBL" id="FOSJ01000007">
    <property type="protein sequence ID" value="SFK04977.1"/>
    <property type="molecule type" value="Genomic_DNA"/>
</dbReference>
<protein>
    <submittedName>
        <fullName evidence="5">Transcriptional regulator, AsnC family</fullName>
    </submittedName>
</protein>
<dbReference type="AlphaFoldDB" id="A0A1I3WDW0"/>
<dbReference type="Gene3D" id="1.10.10.10">
    <property type="entry name" value="Winged helix-like DNA-binding domain superfamily/Winged helix DNA-binding domain"/>
    <property type="match status" value="1"/>
</dbReference>
<reference evidence="6" key="1">
    <citation type="submission" date="2016-10" db="EMBL/GenBank/DDBJ databases">
        <authorList>
            <person name="Varghese N."/>
            <person name="Submissions S."/>
        </authorList>
    </citation>
    <scope>NUCLEOTIDE SEQUENCE [LARGE SCALE GENOMIC DNA]</scope>
    <source>
        <strain evidence="6">DSM 16108</strain>
    </source>
</reference>
<gene>
    <name evidence="5" type="ORF">SAMN04488569_100767</name>
</gene>
<name>A0A1I3WDW0_9LACT</name>
<dbReference type="PANTHER" id="PTHR30154:SF53">
    <property type="entry name" value="HTH-TYPE TRANSCRIPTIONAL REGULATOR LRPC"/>
    <property type="match status" value="1"/>
</dbReference>
<feature type="domain" description="HTH asnC-type" evidence="4">
    <location>
        <begin position="1"/>
        <end position="62"/>
    </location>
</feature>
<dbReference type="SUPFAM" id="SSF46785">
    <property type="entry name" value="Winged helix' DNA-binding domain"/>
    <property type="match status" value="1"/>
</dbReference>
<evidence type="ECO:0000256" key="3">
    <source>
        <dbReference type="ARBA" id="ARBA00023163"/>
    </source>
</evidence>
<keyword evidence="3" id="KW-0804">Transcription</keyword>
<evidence type="ECO:0000256" key="1">
    <source>
        <dbReference type="ARBA" id="ARBA00023015"/>
    </source>
</evidence>
<dbReference type="InterPro" id="IPR011008">
    <property type="entry name" value="Dimeric_a/b-barrel"/>
</dbReference>
<dbReference type="InterPro" id="IPR019887">
    <property type="entry name" value="Tscrpt_reg_AsnC/Lrp_C"/>
</dbReference>
<dbReference type="SUPFAM" id="SSF54909">
    <property type="entry name" value="Dimeric alpha+beta barrel"/>
    <property type="match status" value="1"/>
</dbReference>
<evidence type="ECO:0000256" key="2">
    <source>
        <dbReference type="ARBA" id="ARBA00023125"/>
    </source>
</evidence>
<proteinExistence type="predicted"/>
<dbReference type="OrthoDB" id="34294at2"/>
<dbReference type="InterPro" id="IPR036388">
    <property type="entry name" value="WH-like_DNA-bd_sf"/>
</dbReference>
<dbReference type="STRING" id="258723.GCA_900169305_02154"/>
<dbReference type="GO" id="GO:0005829">
    <property type="term" value="C:cytosol"/>
    <property type="evidence" value="ECO:0007669"/>
    <property type="project" value="TreeGrafter"/>
</dbReference>
<evidence type="ECO:0000259" key="4">
    <source>
        <dbReference type="PROSITE" id="PS50956"/>
    </source>
</evidence>
<dbReference type="Pfam" id="PF01037">
    <property type="entry name" value="AsnC_trans_reg"/>
    <property type="match status" value="1"/>
</dbReference>
<keyword evidence="6" id="KW-1185">Reference proteome</keyword>
<evidence type="ECO:0000313" key="5">
    <source>
        <dbReference type="EMBL" id="SFK04977.1"/>
    </source>
</evidence>
<dbReference type="SMART" id="SM00344">
    <property type="entry name" value="HTH_ASNC"/>
    <property type="match status" value="1"/>
</dbReference>
<dbReference type="GO" id="GO:0043200">
    <property type="term" value="P:response to amino acid"/>
    <property type="evidence" value="ECO:0007669"/>
    <property type="project" value="TreeGrafter"/>
</dbReference>
<dbReference type="InterPro" id="IPR036390">
    <property type="entry name" value="WH_DNA-bd_sf"/>
</dbReference>
<dbReference type="PROSITE" id="PS50956">
    <property type="entry name" value="HTH_ASNC_2"/>
    <property type="match status" value="1"/>
</dbReference>
<dbReference type="PRINTS" id="PR00033">
    <property type="entry name" value="HTHASNC"/>
</dbReference>
<dbReference type="Pfam" id="PF13404">
    <property type="entry name" value="HTH_AsnC-type"/>
    <property type="match status" value="1"/>
</dbReference>
<organism evidence="5 6">
    <name type="scientific">Marinilactibacillus piezotolerans</name>
    <dbReference type="NCBI Taxonomy" id="258723"/>
    <lineage>
        <taxon>Bacteria</taxon>
        <taxon>Bacillati</taxon>
        <taxon>Bacillota</taxon>
        <taxon>Bacilli</taxon>
        <taxon>Lactobacillales</taxon>
        <taxon>Carnobacteriaceae</taxon>
        <taxon>Marinilactibacillus</taxon>
    </lineage>
</organism>
<dbReference type="Proteomes" id="UP000199589">
    <property type="component" value="Unassembled WGS sequence"/>
</dbReference>
<dbReference type="Gene3D" id="3.30.70.920">
    <property type="match status" value="1"/>
</dbReference>
<dbReference type="GO" id="GO:0043565">
    <property type="term" value="F:sequence-specific DNA binding"/>
    <property type="evidence" value="ECO:0007669"/>
    <property type="project" value="InterPro"/>
</dbReference>
<dbReference type="PANTHER" id="PTHR30154">
    <property type="entry name" value="LEUCINE-RESPONSIVE REGULATORY PROTEIN"/>
    <property type="match status" value="1"/>
</dbReference>
<keyword evidence="1" id="KW-0805">Transcription regulation</keyword>
<evidence type="ECO:0000313" key="6">
    <source>
        <dbReference type="Proteomes" id="UP000199589"/>
    </source>
</evidence>
<dbReference type="InterPro" id="IPR000485">
    <property type="entry name" value="AsnC-type_HTH_dom"/>
</dbReference>
<accession>A0A1I3WDW0</accession>
<keyword evidence="2" id="KW-0238">DNA-binding</keyword>
<sequence length="153" mass="17146">MDQMDKKIVEILQKNSRASLKEIAGETYLSSPAVSARIHRLENEGILGRYIAAPDLKKMGYHIQAFIHLDLSPNQKEDFYPYIENCTNVLECNCVTGEFSMLIKAAYPTTTELDDFINNLQQFGKTSTQIVFSTPVPARGVQLIASEDAENSK</sequence>
<dbReference type="InterPro" id="IPR019888">
    <property type="entry name" value="Tscrpt_reg_AsnC-like"/>
</dbReference>
<dbReference type="RefSeq" id="WP_072694079.1">
    <property type="nucleotide sequence ID" value="NZ_FOSJ01000007.1"/>
</dbReference>